<keyword evidence="2" id="KW-1133">Transmembrane helix</keyword>
<gene>
    <name evidence="3" type="ORF">BJ980_002363</name>
</gene>
<evidence type="ECO:0000313" key="4">
    <source>
        <dbReference type="Proteomes" id="UP000540656"/>
    </source>
</evidence>
<evidence type="ECO:0000256" key="1">
    <source>
        <dbReference type="SAM" id="MobiDB-lite"/>
    </source>
</evidence>
<dbReference type="EMBL" id="JACCAA010000001">
    <property type="protein sequence ID" value="NYG59440.1"/>
    <property type="molecule type" value="Genomic_DNA"/>
</dbReference>
<sequence>MNDPHPGTPPSGQGGFPPAGQGGFPPPGQFGYPPAGHYPPPRKGSGRTLIWLAAGLVLVVAVIGIVALLVRGGGDSEDKADDGPRGQSCATYQDVVLSSEMWSATEFDPDRLQEMYDTVLEDITDEEIESLVSEEATVVVDYYRAIGEWKQSMEDALSRGETPETTIPAELQAQQADIPRTQAAVREACREFLPQAEDGPAPSITARPLVTPSPMGDN</sequence>
<keyword evidence="2" id="KW-0812">Transmembrane</keyword>
<evidence type="ECO:0000313" key="3">
    <source>
        <dbReference type="EMBL" id="NYG59440.1"/>
    </source>
</evidence>
<dbReference type="AlphaFoldDB" id="A0A7Y9S030"/>
<name>A0A7Y9S030_9ACTN</name>
<accession>A0A7Y9S030</accession>
<protein>
    <submittedName>
        <fullName evidence="3">Uncharacterized protein</fullName>
    </submittedName>
</protein>
<proteinExistence type="predicted"/>
<feature type="region of interest" description="Disordered" evidence="1">
    <location>
        <begin position="193"/>
        <end position="218"/>
    </location>
</feature>
<dbReference type="Proteomes" id="UP000540656">
    <property type="component" value="Unassembled WGS sequence"/>
</dbReference>
<keyword evidence="4" id="KW-1185">Reference proteome</keyword>
<feature type="compositionally biased region" description="Gly residues" evidence="1">
    <location>
        <begin position="12"/>
        <end position="23"/>
    </location>
</feature>
<dbReference type="RefSeq" id="WP_179502486.1">
    <property type="nucleotide sequence ID" value="NZ_JACCAA010000001.1"/>
</dbReference>
<feature type="transmembrane region" description="Helical" evidence="2">
    <location>
        <begin position="49"/>
        <end position="70"/>
    </location>
</feature>
<evidence type="ECO:0000256" key="2">
    <source>
        <dbReference type="SAM" id="Phobius"/>
    </source>
</evidence>
<organism evidence="3 4">
    <name type="scientific">Nocardioides daedukensis</name>
    <dbReference type="NCBI Taxonomy" id="634462"/>
    <lineage>
        <taxon>Bacteria</taxon>
        <taxon>Bacillati</taxon>
        <taxon>Actinomycetota</taxon>
        <taxon>Actinomycetes</taxon>
        <taxon>Propionibacteriales</taxon>
        <taxon>Nocardioidaceae</taxon>
        <taxon>Nocardioides</taxon>
    </lineage>
</organism>
<keyword evidence="2" id="KW-0472">Membrane</keyword>
<feature type="region of interest" description="Disordered" evidence="1">
    <location>
        <begin position="1"/>
        <end position="39"/>
    </location>
</feature>
<reference evidence="3 4" key="1">
    <citation type="submission" date="2020-07" db="EMBL/GenBank/DDBJ databases">
        <title>Sequencing the genomes of 1000 actinobacteria strains.</title>
        <authorList>
            <person name="Klenk H.-P."/>
        </authorList>
    </citation>
    <scope>NUCLEOTIDE SEQUENCE [LARGE SCALE GENOMIC DNA]</scope>
    <source>
        <strain evidence="3 4">DSM 23819</strain>
    </source>
</reference>
<comment type="caution">
    <text evidence="3">The sequence shown here is derived from an EMBL/GenBank/DDBJ whole genome shotgun (WGS) entry which is preliminary data.</text>
</comment>